<feature type="non-terminal residue" evidence="1">
    <location>
        <position position="47"/>
    </location>
</feature>
<evidence type="ECO:0000313" key="1">
    <source>
        <dbReference type="EMBL" id="CAG8676622.1"/>
    </source>
</evidence>
<feature type="non-terminal residue" evidence="1">
    <location>
        <position position="1"/>
    </location>
</feature>
<sequence length="47" mass="5378">ANEVRRKLNRLAGEDSYNSQNQFLSASNIQANPLILHQYPSNISEEF</sequence>
<comment type="caution">
    <text evidence="1">The sequence shown here is derived from an EMBL/GenBank/DDBJ whole genome shotgun (WGS) entry which is preliminary data.</text>
</comment>
<name>A0ACA9NZM0_9GLOM</name>
<protein>
    <submittedName>
        <fullName evidence="1">2908_t:CDS:1</fullName>
    </submittedName>
</protein>
<organism evidence="1 2">
    <name type="scientific">Scutellospora calospora</name>
    <dbReference type="NCBI Taxonomy" id="85575"/>
    <lineage>
        <taxon>Eukaryota</taxon>
        <taxon>Fungi</taxon>
        <taxon>Fungi incertae sedis</taxon>
        <taxon>Mucoromycota</taxon>
        <taxon>Glomeromycotina</taxon>
        <taxon>Glomeromycetes</taxon>
        <taxon>Diversisporales</taxon>
        <taxon>Gigasporaceae</taxon>
        <taxon>Scutellospora</taxon>
    </lineage>
</organism>
<keyword evidence="2" id="KW-1185">Reference proteome</keyword>
<reference evidence="1" key="1">
    <citation type="submission" date="2021-06" db="EMBL/GenBank/DDBJ databases">
        <authorList>
            <person name="Kallberg Y."/>
            <person name="Tangrot J."/>
            <person name="Rosling A."/>
        </authorList>
    </citation>
    <scope>NUCLEOTIDE SEQUENCE</scope>
    <source>
        <strain evidence="1">AU212A</strain>
    </source>
</reference>
<proteinExistence type="predicted"/>
<accession>A0ACA9NZM0</accession>
<gene>
    <name evidence="1" type="ORF">SCALOS_LOCUS9572</name>
</gene>
<dbReference type="Proteomes" id="UP000789860">
    <property type="component" value="Unassembled WGS sequence"/>
</dbReference>
<dbReference type="EMBL" id="CAJVPM010030417">
    <property type="protein sequence ID" value="CAG8676622.1"/>
    <property type="molecule type" value="Genomic_DNA"/>
</dbReference>
<evidence type="ECO:0000313" key="2">
    <source>
        <dbReference type="Proteomes" id="UP000789860"/>
    </source>
</evidence>